<reference evidence="3" key="1">
    <citation type="submission" date="2016-07" db="EMBL/GenBank/DDBJ databases">
        <title>Nontailed viruses are major unrecognized killers of bacteria in the ocean.</title>
        <authorList>
            <person name="Kauffman K."/>
            <person name="Hussain F."/>
            <person name="Yang J."/>
            <person name="Arevalo P."/>
            <person name="Brown J."/>
            <person name="Cutler M."/>
            <person name="Kelly L."/>
            <person name="Polz M.F."/>
        </authorList>
    </citation>
    <scope>NUCLEOTIDE SEQUENCE [LARGE SCALE GENOMIC DNA]</scope>
    <source>
        <strain evidence="3">10N.286.54.F3</strain>
    </source>
</reference>
<accession>A0A2N7C8A0</accession>
<sequence>MNVTNELKSRILVAGATGYLGRHLIEALQACDADFKAQARSADKLKDLGLNDSQIQIAQVTDSDSLKGCCDGVDIVISCVGITRQKEGLSYMDVDYQANLNLLEEAERAGVKKFVYVSAFRANVIKSVRLLEAKERFACRLLVSEQLAPCVVRPNGFFADIEEFYNMAQSGRVYLFGSGDVRLNPIHGADLADFILASLPNAEKELDVGGPDALSATQIAALAFQSQGKMTRITYIPDCVRKLALSVIRRLPENRVGPAEFFLSAMEGDAIAPCVGKHHLSDHFSQLNKESNKD</sequence>
<feature type="domain" description="NAD(P)-binding" evidence="1">
    <location>
        <begin position="15"/>
        <end position="200"/>
    </location>
</feature>
<evidence type="ECO:0000313" key="2">
    <source>
        <dbReference type="EMBL" id="PMF17225.1"/>
    </source>
</evidence>
<dbReference type="Gene3D" id="3.40.50.720">
    <property type="entry name" value="NAD(P)-binding Rossmann-like Domain"/>
    <property type="match status" value="1"/>
</dbReference>
<dbReference type="InterPro" id="IPR051207">
    <property type="entry name" value="ComplexI_NDUFA9_subunit"/>
</dbReference>
<dbReference type="Proteomes" id="UP000235405">
    <property type="component" value="Unassembled WGS sequence"/>
</dbReference>
<dbReference type="CDD" id="cd05243">
    <property type="entry name" value="SDR_a5"/>
    <property type="match status" value="1"/>
</dbReference>
<name>A0A2N7C8A0_VIBSP</name>
<evidence type="ECO:0000313" key="3">
    <source>
        <dbReference type="Proteomes" id="UP000235405"/>
    </source>
</evidence>
<protein>
    <submittedName>
        <fullName evidence="2">NAD-dependent dehydratase</fullName>
    </submittedName>
</protein>
<dbReference type="InterPro" id="IPR036291">
    <property type="entry name" value="NAD(P)-bd_dom_sf"/>
</dbReference>
<dbReference type="PANTHER" id="PTHR12126:SF11">
    <property type="entry name" value="NADH DEHYDROGENASE [UBIQUINONE] 1 ALPHA SUBCOMPLEX SUBUNIT 9, MITOCHONDRIAL"/>
    <property type="match status" value="1"/>
</dbReference>
<dbReference type="PANTHER" id="PTHR12126">
    <property type="entry name" value="NADH-UBIQUINONE OXIDOREDUCTASE 39 KDA SUBUNIT-RELATED"/>
    <property type="match status" value="1"/>
</dbReference>
<dbReference type="Pfam" id="PF13460">
    <property type="entry name" value="NAD_binding_10"/>
    <property type="match status" value="1"/>
</dbReference>
<dbReference type="GO" id="GO:0044877">
    <property type="term" value="F:protein-containing complex binding"/>
    <property type="evidence" value="ECO:0007669"/>
    <property type="project" value="TreeGrafter"/>
</dbReference>
<dbReference type="SUPFAM" id="SSF51735">
    <property type="entry name" value="NAD(P)-binding Rossmann-fold domains"/>
    <property type="match status" value="1"/>
</dbReference>
<dbReference type="InterPro" id="IPR016040">
    <property type="entry name" value="NAD(P)-bd_dom"/>
</dbReference>
<organism evidence="2 3">
    <name type="scientific">Vibrio splendidus</name>
    <dbReference type="NCBI Taxonomy" id="29497"/>
    <lineage>
        <taxon>Bacteria</taxon>
        <taxon>Pseudomonadati</taxon>
        <taxon>Pseudomonadota</taxon>
        <taxon>Gammaproteobacteria</taxon>
        <taxon>Vibrionales</taxon>
        <taxon>Vibrionaceae</taxon>
        <taxon>Vibrio</taxon>
    </lineage>
</organism>
<evidence type="ECO:0000259" key="1">
    <source>
        <dbReference type="Pfam" id="PF13460"/>
    </source>
</evidence>
<dbReference type="EMBL" id="MCSW01000226">
    <property type="protein sequence ID" value="PMF17225.1"/>
    <property type="molecule type" value="Genomic_DNA"/>
</dbReference>
<proteinExistence type="predicted"/>
<gene>
    <name evidence="2" type="ORF">BCV19_19030</name>
</gene>
<dbReference type="AlphaFoldDB" id="A0A2N7C8A0"/>
<comment type="caution">
    <text evidence="2">The sequence shown here is derived from an EMBL/GenBank/DDBJ whole genome shotgun (WGS) entry which is preliminary data.</text>
</comment>
<dbReference type="RefSeq" id="WP_102483391.1">
    <property type="nucleotide sequence ID" value="NZ_MCSW01000226.1"/>
</dbReference>